<dbReference type="Proteomes" id="UP000612456">
    <property type="component" value="Unassembled WGS sequence"/>
</dbReference>
<feature type="transmembrane region" description="Helical" evidence="1">
    <location>
        <begin position="41"/>
        <end position="60"/>
    </location>
</feature>
<dbReference type="RefSeq" id="WP_188992443.1">
    <property type="nucleotide sequence ID" value="NZ_BMHP01000002.1"/>
</dbReference>
<evidence type="ECO:0008006" key="4">
    <source>
        <dbReference type="Google" id="ProtNLM"/>
    </source>
</evidence>
<dbReference type="EMBL" id="BMHP01000002">
    <property type="protein sequence ID" value="GGD67517.1"/>
    <property type="molecule type" value="Genomic_DNA"/>
</dbReference>
<sequence length="92" mass="10198">MKLLIVYLLVMNVTLLILMRIDKTRSGSASGRRHRIPERRLLGVGALGGALGGWIAMRMFRHKTKHAAFAAGFPVMVLIHAVVLIAAYRYLA</sequence>
<dbReference type="AlphaFoldDB" id="A0A916YYT8"/>
<evidence type="ECO:0000313" key="3">
    <source>
        <dbReference type="Proteomes" id="UP000612456"/>
    </source>
</evidence>
<reference evidence="2" key="2">
    <citation type="submission" date="2020-09" db="EMBL/GenBank/DDBJ databases">
        <authorList>
            <person name="Sun Q."/>
            <person name="Zhou Y."/>
        </authorList>
    </citation>
    <scope>NUCLEOTIDE SEQUENCE</scope>
    <source>
        <strain evidence="2">CGMCC 1.15178</strain>
    </source>
</reference>
<protein>
    <recommendedName>
        <fullName evidence="4">DUF1294 domain-containing protein</fullName>
    </recommendedName>
</protein>
<accession>A0A916YYT8</accession>
<proteinExistence type="predicted"/>
<organism evidence="2 3">
    <name type="scientific">Paenibacillus nasutitermitis</name>
    <dbReference type="NCBI Taxonomy" id="1652958"/>
    <lineage>
        <taxon>Bacteria</taxon>
        <taxon>Bacillati</taxon>
        <taxon>Bacillota</taxon>
        <taxon>Bacilli</taxon>
        <taxon>Bacillales</taxon>
        <taxon>Paenibacillaceae</taxon>
        <taxon>Paenibacillus</taxon>
    </lineage>
</organism>
<keyword evidence="1" id="KW-0472">Membrane</keyword>
<evidence type="ECO:0000256" key="1">
    <source>
        <dbReference type="SAM" id="Phobius"/>
    </source>
</evidence>
<gene>
    <name evidence="2" type="ORF">GCM10010911_26620</name>
</gene>
<keyword evidence="3" id="KW-1185">Reference proteome</keyword>
<comment type="caution">
    <text evidence="2">The sequence shown here is derived from an EMBL/GenBank/DDBJ whole genome shotgun (WGS) entry which is preliminary data.</text>
</comment>
<dbReference type="Pfam" id="PF06961">
    <property type="entry name" value="DUF1294"/>
    <property type="match status" value="1"/>
</dbReference>
<feature type="transmembrane region" description="Helical" evidence="1">
    <location>
        <begin position="6"/>
        <end position="21"/>
    </location>
</feature>
<dbReference type="InterPro" id="IPR010718">
    <property type="entry name" value="DUF1294"/>
</dbReference>
<name>A0A916YYT8_9BACL</name>
<keyword evidence="1" id="KW-1133">Transmembrane helix</keyword>
<evidence type="ECO:0000313" key="2">
    <source>
        <dbReference type="EMBL" id="GGD67517.1"/>
    </source>
</evidence>
<keyword evidence="1" id="KW-0812">Transmembrane</keyword>
<reference evidence="2" key="1">
    <citation type="journal article" date="2014" name="Int. J. Syst. Evol. Microbiol.">
        <title>Complete genome sequence of Corynebacterium casei LMG S-19264T (=DSM 44701T), isolated from a smear-ripened cheese.</title>
        <authorList>
            <consortium name="US DOE Joint Genome Institute (JGI-PGF)"/>
            <person name="Walter F."/>
            <person name="Albersmeier A."/>
            <person name="Kalinowski J."/>
            <person name="Ruckert C."/>
        </authorList>
    </citation>
    <scope>NUCLEOTIDE SEQUENCE</scope>
    <source>
        <strain evidence="2">CGMCC 1.15178</strain>
    </source>
</reference>
<feature type="transmembrane region" description="Helical" evidence="1">
    <location>
        <begin position="66"/>
        <end position="91"/>
    </location>
</feature>